<evidence type="ECO:0000256" key="7">
    <source>
        <dbReference type="ARBA" id="ARBA00022884"/>
    </source>
</evidence>
<evidence type="ECO:0000256" key="13">
    <source>
        <dbReference type="ARBA" id="ARBA00066827"/>
    </source>
</evidence>
<keyword evidence="5 18" id="KW-0547">Nucleotide-binding</keyword>
<comment type="catalytic activity">
    <reaction evidence="10 18">
        <text>[ThiS sulfur-carrier protein]-C-terminal Gly-Gly-AMP + S-sulfanyl-L-cysteinyl-[cysteine desulfurase] + AH2 = [ThiS sulfur-carrier protein]-C-terminal-Gly-aminoethanethioate + L-cysteinyl-[cysteine desulfurase] + A + AMP + 2 H(+)</text>
        <dbReference type="Rhea" id="RHEA:43340"/>
        <dbReference type="Rhea" id="RHEA-COMP:12157"/>
        <dbReference type="Rhea" id="RHEA-COMP:12158"/>
        <dbReference type="Rhea" id="RHEA-COMP:12910"/>
        <dbReference type="Rhea" id="RHEA-COMP:19908"/>
        <dbReference type="ChEBI" id="CHEBI:13193"/>
        <dbReference type="ChEBI" id="CHEBI:15378"/>
        <dbReference type="ChEBI" id="CHEBI:17499"/>
        <dbReference type="ChEBI" id="CHEBI:29950"/>
        <dbReference type="ChEBI" id="CHEBI:61963"/>
        <dbReference type="ChEBI" id="CHEBI:90618"/>
        <dbReference type="ChEBI" id="CHEBI:232372"/>
        <dbReference type="ChEBI" id="CHEBI:456215"/>
    </reaction>
</comment>
<dbReference type="GO" id="GO:0140741">
    <property type="term" value="F:tRNA-uracil-4 sulfurtransferase activity"/>
    <property type="evidence" value="ECO:0007669"/>
    <property type="project" value="UniProtKB-EC"/>
</dbReference>
<reference evidence="20 21" key="1">
    <citation type="journal article" date="2016" name="Nat. Commun.">
        <title>Thousands of microbial genomes shed light on interconnected biogeochemical processes in an aquifer system.</title>
        <authorList>
            <person name="Anantharaman K."/>
            <person name="Brown C.T."/>
            <person name="Hug L.A."/>
            <person name="Sharon I."/>
            <person name="Castelle C.J."/>
            <person name="Probst A.J."/>
            <person name="Thomas B.C."/>
            <person name="Singh A."/>
            <person name="Wilkins M.J."/>
            <person name="Karaoz U."/>
            <person name="Brodie E.L."/>
            <person name="Williams K.H."/>
            <person name="Hubbard S.S."/>
            <person name="Banfield J.F."/>
        </authorList>
    </citation>
    <scope>NUCLEOTIDE SEQUENCE [LARGE SCALE GENOMIC DNA]</scope>
</reference>
<dbReference type="InterPro" id="IPR054173">
    <property type="entry name" value="ThiI_fer"/>
</dbReference>
<accession>A0A1F6PB01</accession>
<evidence type="ECO:0000256" key="15">
    <source>
        <dbReference type="ARBA" id="ARBA00075337"/>
    </source>
</evidence>
<evidence type="ECO:0000313" key="21">
    <source>
        <dbReference type="Proteomes" id="UP000176634"/>
    </source>
</evidence>
<comment type="catalytic activity">
    <reaction evidence="9 18">
        <text>[ThiI sulfur-carrier protein]-S-sulfanyl-L-cysteine + a uridine in tRNA + 2 reduced [2Fe-2S]-[ferredoxin] + ATP + H(+) = [ThiI sulfur-carrier protein]-L-cysteine + a 4-thiouridine in tRNA + 2 oxidized [2Fe-2S]-[ferredoxin] + AMP + diphosphate</text>
        <dbReference type="Rhea" id="RHEA:24176"/>
        <dbReference type="Rhea" id="RHEA-COMP:10000"/>
        <dbReference type="Rhea" id="RHEA-COMP:10001"/>
        <dbReference type="Rhea" id="RHEA-COMP:13337"/>
        <dbReference type="Rhea" id="RHEA-COMP:13338"/>
        <dbReference type="Rhea" id="RHEA-COMP:13339"/>
        <dbReference type="Rhea" id="RHEA-COMP:13340"/>
        <dbReference type="ChEBI" id="CHEBI:15378"/>
        <dbReference type="ChEBI" id="CHEBI:29950"/>
        <dbReference type="ChEBI" id="CHEBI:30616"/>
        <dbReference type="ChEBI" id="CHEBI:33019"/>
        <dbReference type="ChEBI" id="CHEBI:33737"/>
        <dbReference type="ChEBI" id="CHEBI:33738"/>
        <dbReference type="ChEBI" id="CHEBI:61963"/>
        <dbReference type="ChEBI" id="CHEBI:65315"/>
        <dbReference type="ChEBI" id="CHEBI:136798"/>
        <dbReference type="ChEBI" id="CHEBI:456215"/>
        <dbReference type="EC" id="2.8.1.4"/>
    </reaction>
</comment>
<feature type="domain" description="THUMP" evidence="19">
    <location>
        <begin position="52"/>
        <end position="155"/>
    </location>
</feature>
<evidence type="ECO:0000256" key="16">
    <source>
        <dbReference type="ARBA" id="ARBA00077849"/>
    </source>
</evidence>
<evidence type="ECO:0000256" key="11">
    <source>
        <dbReference type="ARBA" id="ARBA00058382"/>
    </source>
</evidence>
<dbReference type="PROSITE" id="PS51165">
    <property type="entry name" value="THUMP"/>
    <property type="match status" value="1"/>
</dbReference>
<evidence type="ECO:0000256" key="9">
    <source>
        <dbReference type="ARBA" id="ARBA00050570"/>
    </source>
</evidence>
<evidence type="ECO:0000313" key="20">
    <source>
        <dbReference type="EMBL" id="OGH93346.1"/>
    </source>
</evidence>
<comment type="subcellular location">
    <subcellularLocation>
        <location evidence="1 18">Cytoplasm</location>
    </subcellularLocation>
</comment>
<feature type="binding site" evidence="18">
    <location>
        <position position="255"/>
    </location>
    <ligand>
        <name>ATP</name>
        <dbReference type="ChEBI" id="CHEBI:30616"/>
    </ligand>
</feature>
<dbReference type="PANTHER" id="PTHR43209:SF1">
    <property type="entry name" value="TRNA SULFURTRANSFERASE"/>
    <property type="match status" value="1"/>
</dbReference>
<dbReference type="SUPFAM" id="SSF143437">
    <property type="entry name" value="THUMP domain-like"/>
    <property type="match status" value="1"/>
</dbReference>
<evidence type="ECO:0000256" key="17">
    <source>
        <dbReference type="ARBA" id="ARBA00080570"/>
    </source>
</evidence>
<keyword evidence="6 18" id="KW-0067">ATP-binding</keyword>
<dbReference type="GO" id="GO:0000049">
    <property type="term" value="F:tRNA binding"/>
    <property type="evidence" value="ECO:0007669"/>
    <property type="project" value="UniProtKB-UniRule"/>
</dbReference>
<dbReference type="Pfam" id="PF22025">
    <property type="entry name" value="ThiI_fer"/>
    <property type="match status" value="1"/>
</dbReference>
<dbReference type="InterPro" id="IPR049962">
    <property type="entry name" value="THUMP_ThiI"/>
</dbReference>
<dbReference type="UniPathway" id="UPA00060"/>
<sequence>MLNLIIHIDEIFLKGSNQPIFYKRLMDNLRVLFPKINIKRTEGSLWVENVLPEQLEQLALVPGFANYAIAFKADSSIESIKQAVDELVKSEGNTKTFRISAERSYKKFPSSSLEIEKEIGEYVRVKYGWKVALNNSDLNVHISVGKDDTYIFGNTHNAAGGLPTGSCGKVMALLSGGIDSPVAVYKMMTRGANVDLIHFQNQTTVTEEVSAKIFDLAKILSRYQPGVQLFMVPFAEIQKQIIMKIPAQYRMIVTRRIFNKIADRVARENKCLALVTGDSLGQVASQTLENMSVIYAASSLLKMSPLIGTNKKDIIDTARTIGTLATSIRPYEDCCSLFVAKHPETKAKLDRILKIEESIDQKIIDNVEVILYPISTN</sequence>
<dbReference type="GO" id="GO:0002937">
    <property type="term" value="P:tRNA 4-thiouridine biosynthesis"/>
    <property type="evidence" value="ECO:0007669"/>
    <property type="project" value="TreeGrafter"/>
</dbReference>
<evidence type="ECO:0000256" key="4">
    <source>
        <dbReference type="ARBA" id="ARBA00022679"/>
    </source>
</evidence>
<comment type="pathway">
    <text evidence="18">Cofactor biosynthesis; thiamine diphosphate biosynthesis.</text>
</comment>
<dbReference type="HAMAP" id="MF_00021">
    <property type="entry name" value="ThiI"/>
    <property type="match status" value="1"/>
</dbReference>
<dbReference type="CDD" id="cd01712">
    <property type="entry name" value="PPase_ThiI"/>
    <property type="match status" value="1"/>
</dbReference>
<comment type="function">
    <text evidence="11 18">Catalyzes the ATP-dependent transfer of a sulfur to tRNA to produce 4-thiouridine in position 8 of tRNAs, which functions as a near-UV photosensor. Also catalyzes the transfer of sulfur to the sulfur carrier protein ThiS, forming ThiS-thiocarboxylate. This is a step in the synthesis of thiazole, in the thiamine biosynthesis pathway. The sulfur is donated as persulfide by IscS.</text>
</comment>
<dbReference type="EC" id="2.8.1.4" evidence="13 18"/>
<dbReference type="GO" id="GO:0009229">
    <property type="term" value="P:thiamine diphosphate biosynthetic process"/>
    <property type="evidence" value="ECO:0007669"/>
    <property type="project" value="UniProtKB-UniRule"/>
</dbReference>
<dbReference type="Gene3D" id="3.40.50.620">
    <property type="entry name" value="HUPs"/>
    <property type="match status" value="1"/>
</dbReference>
<dbReference type="AlphaFoldDB" id="A0A1F6PB01"/>
<dbReference type="Gene3D" id="3.30.2130.30">
    <property type="match status" value="1"/>
</dbReference>
<dbReference type="InterPro" id="IPR050102">
    <property type="entry name" value="tRNA_sulfurtransferase_ThiI"/>
</dbReference>
<dbReference type="SMART" id="SM00981">
    <property type="entry name" value="THUMP"/>
    <property type="match status" value="1"/>
</dbReference>
<dbReference type="SUPFAM" id="SSF52402">
    <property type="entry name" value="Adenine nucleotide alpha hydrolases-like"/>
    <property type="match status" value="1"/>
</dbReference>
<dbReference type="InterPro" id="IPR004114">
    <property type="entry name" value="THUMP_dom"/>
</dbReference>
<evidence type="ECO:0000256" key="2">
    <source>
        <dbReference type="ARBA" id="ARBA00022490"/>
    </source>
</evidence>
<evidence type="ECO:0000256" key="1">
    <source>
        <dbReference type="ARBA" id="ARBA00004496"/>
    </source>
</evidence>
<keyword evidence="2 18" id="KW-0963">Cytoplasm</keyword>
<dbReference type="Pfam" id="PF02926">
    <property type="entry name" value="THUMP"/>
    <property type="match status" value="1"/>
</dbReference>
<dbReference type="InterPro" id="IPR049961">
    <property type="entry name" value="ThiI_N"/>
</dbReference>
<dbReference type="EMBL" id="MFRA01000001">
    <property type="protein sequence ID" value="OGH93346.1"/>
    <property type="molecule type" value="Genomic_DNA"/>
</dbReference>
<organism evidence="20 21">
    <name type="scientific">Candidatus Magasanikbacteria bacterium RIFOXYD1_FULL_40_23</name>
    <dbReference type="NCBI Taxonomy" id="1798705"/>
    <lineage>
        <taxon>Bacteria</taxon>
        <taxon>Candidatus Magasanikiibacteriota</taxon>
    </lineage>
</organism>
<evidence type="ECO:0000256" key="10">
    <source>
        <dbReference type="ARBA" id="ARBA00052330"/>
    </source>
</evidence>
<dbReference type="STRING" id="1798705.A2563_01925"/>
<dbReference type="GO" id="GO:0005524">
    <property type="term" value="F:ATP binding"/>
    <property type="evidence" value="ECO:0007669"/>
    <property type="project" value="UniProtKB-UniRule"/>
</dbReference>
<evidence type="ECO:0000256" key="12">
    <source>
        <dbReference type="ARBA" id="ARBA00061472"/>
    </source>
</evidence>
<keyword evidence="7 18" id="KW-0694">RNA-binding</keyword>
<evidence type="ECO:0000256" key="18">
    <source>
        <dbReference type="HAMAP-Rule" id="MF_00021"/>
    </source>
</evidence>
<evidence type="ECO:0000256" key="3">
    <source>
        <dbReference type="ARBA" id="ARBA00022555"/>
    </source>
</evidence>
<evidence type="ECO:0000256" key="14">
    <source>
        <dbReference type="ARBA" id="ARBA00071867"/>
    </source>
</evidence>
<keyword evidence="3 18" id="KW-0820">tRNA-binding</keyword>
<dbReference type="GO" id="GO:0005829">
    <property type="term" value="C:cytosol"/>
    <property type="evidence" value="ECO:0007669"/>
    <property type="project" value="TreeGrafter"/>
</dbReference>
<dbReference type="FunFam" id="3.40.50.620:FF:000053">
    <property type="entry name" value="Probable tRNA sulfurtransferase"/>
    <property type="match status" value="1"/>
</dbReference>
<dbReference type="PANTHER" id="PTHR43209">
    <property type="entry name" value="TRNA SULFURTRANSFERASE"/>
    <property type="match status" value="1"/>
</dbReference>
<dbReference type="GO" id="GO:0004810">
    <property type="term" value="F:CCA tRNA nucleotidyltransferase activity"/>
    <property type="evidence" value="ECO:0007669"/>
    <property type="project" value="InterPro"/>
</dbReference>
<name>A0A1F6PB01_9BACT</name>
<dbReference type="InterPro" id="IPR003720">
    <property type="entry name" value="tRNA_STrfase"/>
</dbReference>
<feature type="binding site" evidence="18">
    <location>
        <position position="286"/>
    </location>
    <ligand>
        <name>ATP</name>
        <dbReference type="ChEBI" id="CHEBI:30616"/>
    </ligand>
</feature>
<dbReference type="NCBIfam" id="TIGR00342">
    <property type="entry name" value="tRNA uracil 4-sulfurtransferase ThiI"/>
    <property type="match status" value="1"/>
</dbReference>
<comment type="similarity">
    <text evidence="12 18">Belongs to the ThiI family.</text>
</comment>
<evidence type="ECO:0000256" key="5">
    <source>
        <dbReference type="ARBA" id="ARBA00022741"/>
    </source>
</evidence>
<evidence type="ECO:0000256" key="6">
    <source>
        <dbReference type="ARBA" id="ARBA00022840"/>
    </source>
</evidence>
<gene>
    <name evidence="18" type="primary">thiI</name>
    <name evidence="20" type="ORF">A2563_01925</name>
</gene>
<feature type="binding site" evidence="18">
    <location>
        <begin position="198"/>
        <end position="199"/>
    </location>
    <ligand>
        <name>ATP</name>
        <dbReference type="ChEBI" id="CHEBI:30616"/>
    </ligand>
</feature>
<dbReference type="GO" id="GO:0009228">
    <property type="term" value="P:thiamine biosynthetic process"/>
    <property type="evidence" value="ECO:0007669"/>
    <property type="project" value="UniProtKB-KW"/>
</dbReference>
<feature type="binding site" evidence="18">
    <location>
        <position position="277"/>
    </location>
    <ligand>
        <name>ATP</name>
        <dbReference type="ChEBI" id="CHEBI:30616"/>
    </ligand>
</feature>
<evidence type="ECO:0000259" key="19">
    <source>
        <dbReference type="PROSITE" id="PS51165"/>
    </source>
</evidence>
<dbReference type="InterPro" id="IPR014729">
    <property type="entry name" value="Rossmann-like_a/b/a_fold"/>
</dbReference>
<comment type="caution">
    <text evidence="20">The sequence shown here is derived from an EMBL/GenBank/DDBJ whole genome shotgun (WGS) entry which is preliminary data.</text>
</comment>
<dbReference type="GO" id="GO:0052837">
    <property type="term" value="P:thiazole biosynthetic process"/>
    <property type="evidence" value="ECO:0007669"/>
    <property type="project" value="TreeGrafter"/>
</dbReference>
<keyword evidence="4 18" id="KW-0808">Transferase</keyword>
<evidence type="ECO:0000256" key="8">
    <source>
        <dbReference type="ARBA" id="ARBA00022977"/>
    </source>
</evidence>
<protein>
    <recommendedName>
        <fullName evidence="14 18">Probable tRNA sulfurtransferase</fullName>
        <ecNumber evidence="13 18">2.8.1.4</ecNumber>
    </recommendedName>
    <alternativeName>
        <fullName evidence="15 18">Sulfur carrier protein ThiS sulfurtransferase</fullName>
    </alternativeName>
    <alternativeName>
        <fullName evidence="16 18">Thiamine biosynthesis protein ThiI</fullName>
    </alternativeName>
    <alternativeName>
        <fullName evidence="17 18">tRNA 4-thiouridine synthase</fullName>
    </alternativeName>
</protein>
<feature type="binding site" evidence="18">
    <location>
        <begin position="173"/>
        <end position="174"/>
    </location>
    <ligand>
        <name>ATP</name>
        <dbReference type="ChEBI" id="CHEBI:30616"/>
    </ligand>
</feature>
<dbReference type="CDD" id="cd11716">
    <property type="entry name" value="THUMP_ThiI"/>
    <property type="match status" value="1"/>
</dbReference>
<keyword evidence="8 18" id="KW-0784">Thiamine biosynthesis</keyword>
<proteinExistence type="inferred from homology"/>
<dbReference type="Pfam" id="PF02568">
    <property type="entry name" value="ThiI"/>
    <property type="match status" value="1"/>
</dbReference>
<dbReference type="Proteomes" id="UP000176634">
    <property type="component" value="Unassembled WGS sequence"/>
</dbReference>
<dbReference type="InterPro" id="IPR020536">
    <property type="entry name" value="ThiI_AANH"/>
</dbReference>